<evidence type="ECO:0000313" key="2">
    <source>
        <dbReference type="Proteomes" id="UP001148737"/>
    </source>
</evidence>
<keyword evidence="2" id="KW-1185">Reference proteome</keyword>
<gene>
    <name evidence="1" type="ORF">NLG97_g9611</name>
</gene>
<reference evidence="1" key="1">
    <citation type="submission" date="2022-07" db="EMBL/GenBank/DDBJ databases">
        <title>Genome Sequence of Lecanicillium saksenae.</title>
        <authorList>
            <person name="Buettner E."/>
        </authorList>
    </citation>
    <scope>NUCLEOTIDE SEQUENCE</scope>
    <source>
        <strain evidence="1">VT-O1</strain>
    </source>
</reference>
<comment type="caution">
    <text evidence="1">The sequence shown here is derived from an EMBL/GenBank/DDBJ whole genome shotgun (WGS) entry which is preliminary data.</text>
</comment>
<accession>A0ACC1QGU5</accession>
<dbReference type="EMBL" id="JANAKD010002051">
    <property type="protein sequence ID" value="KAJ3475006.1"/>
    <property type="molecule type" value="Genomic_DNA"/>
</dbReference>
<sequence length="411" mass="45738">MNSKLLAELWKIDATVHENDNRVEETRLFSEYKRNIRRQERKEVWHRVKQLGCGGFGTVHLEVNRENQRLRAVKKIKIDTSFGHKDYPAELNTLLEFSQPRSKEQDLFVEFFGWFQHGSYLFLAMEYVEKLDLETYVATRTGKVSEIGAGLITKQILQGLEFMHRGKFAHRDLKPANVMVVRGAPQWWVKLADFGLSKKLGKSEVFMSNGGTPPYMAPERCYSSGPGSSSRGCTYAVDLWATGCIAYRLVVGVVPFPTDEAFPTEGALFKFCRDESHFPLKPLTESNVGDSCISFIKALLTISPIERPSAVDALGHAWITSVASTDYPTSELQDPDIQWNSDIDSFLDIPPSVDTAAKSPTKLLPAAPRQTEPVVEEPEGDEGGASGHADGSAAAQRRGESRHASRNAAAQ</sequence>
<organism evidence="1 2">
    <name type="scientific">Lecanicillium saksenae</name>
    <dbReference type="NCBI Taxonomy" id="468837"/>
    <lineage>
        <taxon>Eukaryota</taxon>
        <taxon>Fungi</taxon>
        <taxon>Dikarya</taxon>
        <taxon>Ascomycota</taxon>
        <taxon>Pezizomycotina</taxon>
        <taxon>Sordariomycetes</taxon>
        <taxon>Hypocreomycetidae</taxon>
        <taxon>Hypocreales</taxon>
        <taxon>Cordycipitaceae</taxon>
        <taxon>Lecanicillium</taxon>
    </lineage>
</organism>
<protein>
    <submittedName>
        <fullName evidence="1">Uncharacterized protein</fullName>
    </submittedName>
</protein>
<proteinExistence type="predicted"/>
<name>A0ACC1QGU5_9HYPO</name>
<dbReference type="Proteomes" id="UP001148737">
    <property type="component" value="Unassembled WGS sequence"/>
</dbReference>
<evidence type="ECO:0000313" key="1">
    <source>
        <dbReference type="EMBL" id="KAJ3475006.1"/>
    </source>
</evidence>